<dbReference type="InterPro" id="IPR022383">
    <property type="entry name" value="Lactate/malate_DH_C"/>
</dbReference>
<keyword evidence="10" id="KW-1185">Reference proteome</keyword>
<evidence type="ECO:0000313" key="10">
    <source>
        <dbReference type="Proteomes" id="UP001549920"/>
    </source>
</evidence>
<dbReference type="Pfam" id="PF02866">
    <property type="entry name" value="Ldh_1_C"/>
    <property type="match status" value="1"/>
</dbReference>
<name>A0ABD0T6Z4_LOXSC</name>
<evidence type="ECO:0000259" key="6">
    <source>
        <dbReference type="Pfam" id="PF00056"/>
    </source>
</evidence>
<accession>A0ABD0T6Z4</accession>
<comment type="caution">
    <text evidence="8">The sequence shown here is derived from an EMBL/GenBank/DDBJ whole genome shotgun (WGS) entry which is preliminary data.</text>
</comment>
<dbReference type="Proteomes" id="UP001549921">
    <property type="component" value="Unassembled WGS sequence"/>
</dbReference>
<dbReference type="InterPro" id="IPR001236">
    <property type="entry name" value="Lactate/malate_DH_N"/>
</dbReference>
<dbReference type="EMBL" id="JBEUOH010000009">
    <property type="protein sequence ID" value="KAL0883298.1"/>
    <property type="molecule type" value="Genomic_DNA"/>
</dbReference>
<evidence type="ECO:0000313" key="8">
    <source>
        <dbReference type="EMBL" id="KAL0838975.1"/>
    </source>
</evidence>
<dbReference type="EMBL" id="JBEDNZ010000009">
    <property type="protein sequence ID" value="KAL0838975.1"/>
    <property type="molecule type" value="Genomic_DNA"/>
</dbReference>
<evidence type="ECO:0000313" key="9">
    <source>
        <dbReference type="EMBL" id="KAL0883298.1"/>
    </source>
</evidence>
<keyword evidence="5" id="KW-0520">NAD</keyword>
<evidence type="ECO:0000256" key="2">
    <source>
        <dbReference type="ARBA" id="ARBA00016075"/>
    </source>
</evidence>
<evidence type="ECO:0000256" key="4">
    <source>
        <dbReference type="ARBA" id="ARBA00023002"/>
    </source>
</evidence>
<dbReference type="SUPFAM" id="SSF51735">
    <property type="entry name" value="NAD(P)-binding Rossmann-fold domains"/>
    <property type="match status" value="1"/>
</dbReference>
<evidence type="ECO:0000256" key="1">
    <source>
        <dbReference type="ARBA" id="ARBA00012995"/>
    </source>
</evidence>
<keyword evidence="4" id="KW-0560">Oxidoreductase</keyword>
<proteinExistence type="predicted"/>
<dbReference type="InterPro" id="IPR036291">
    <property type="entry name" value="NAD(P)-bd_dom_sf"/>
</dbReference>
<feature type="domain" description="Lactate/malate dehydrogenase N-terminal" evidence="6">
    <location>
        <begin position="48"/>
        <end position="166"/>
    </location>
</feature>
<dbReference type="GO" id="GO:0006099">
    <property type="term" value="P:tricarboxylic acid cycle"/>
    <property type="evidence" value="ECO:0007669"/>
    <property type="project" value="UniProtKB-KW"/>
</dbReference>
<keyword evidence="3" id="KW-0816">Tricarboxylic acid cycle</keyword>
<dbReference type="Gene3D" id="3.90.110.10">
    <property type="entry name" value="Lactate dehydrogenase/glycoside hydrolase, family 4, C-terminal"/>
    <property type="match status" value="1"/>
</dbReference>
<organism evidence="8 11">
    <name type="scientific">Loxostege sticticalis</name>
    <name type="common">Beet webworm moth</name>
    <dbReference type="NCBI Taxonomy" id="481309"/>
    <lineage>
        <taxon>Eukaryota</taxon>
        <taxon>Metazoa</taxon>
        <taxon>Ecdysozoa</taxon>
        <taxon>Arthropoda</taxon>
        <taxon>Hexapoda</taxon>
        <taxon>Insecta</taxon>
        <taxon>Pterygota</taxon>
        <taxon>Neoptera</taxon>
        <taxon>Endopterygota</taxon>
        <taxon>Lepidoptera</taxon>
        <taxon>Glossata</taxon>
        <taxon>Ditrysia</taxon>
        <taxon>Pyraloidea</taxon>
        <taxon>Crambidae</taxon>
        <taxon>Pyraustinae</taxon>
        <taxon>Loxostege</taxon>
    </lineage>
</organism>
<dbReference type="InterPro" id="IPR015955">
    <property type="entry name" value="Lactate_DH/Glyco_Ohase_4_C"/>
</dbReference>
<dbReference type="EC" id="1.1.1.37" evidence="1"/>
<feature type="domain" description="Lactate/malate dehydrogenase C-terminal" evidence="7">
    <location>
        <begin position="188"/>
        <end position="347"/>
    </location>
</feature>
<dbReference type="PANTHER" id="PTHR11540">
    <property type="entry name" value="MALATE AND LACTATE DEHYDROGENASE"/>
    <property type="match status" value="1"/>
</dbReference>
<sequence length="468" mass="51019">MHVGKAIWAACRSRQVVRNLLSNAAWNRVNRRSYRQGCRRYSTCPAGMKVTICGAAGCTGQPLALLLKQCPLLDEIALYDMCATCGYGMELSHVDTKCKVSSYSGRHMLCDALKDSKVVVIVARDRCDTFEHSAPVVTEIALQICNTCPKCFTIVATEPVESMVPLVGEIQRLRGVYNPRALLGCVELNCVRANTVLADFLRVPPEAVRVPVVGGATPHTMVPVLSAAMHPCIMTQEQVECVTSCIMSGNEAVCAAKGCCTDTACLAGAYAVARTTINVVKGLQGKKDVVQCAYVDSLGTCAPECQFFASEVVLGPSGVEKNLGIPELTKFENCLLCNCLPYVRNEICRAIWLVYTMCTQCCCATCYAHPGTCYTPPIVPCVPPVNWTCDCPDTCRDEYLASICREMTCKCGTTELCWRPRPVDYDAARATNLTNQIPVRGSSCHICRVPRSVAIERELRERAKDPCS</sequence>
<dbReference type="PANTHER" id="PTHR11540:SF16">
    <property type="entry name" value="MALATE DEHYDROGENASE, MITOCHONDRIAL"/>
    <property type="match status" value="1"/>
</dbReference>
<evidence type="ECO:0000256" key="5">
    <source>
        <dbReference type="ARBA" id="ARBA00023027"/>
    </source>
</evidence>
<dbReference type="Gene3D" id="3.40.50.720">
    <property type="entry name" value="NAD(P)-binding Rossmann-like Domain"/>
    <property type="match status" value="1"/>
</dbReference>
<protein>
    <recommendedName>
        <fullName evidence="2">Malate dehydrogenase, mitochondrial</fullName>
        <ecNumber evidence="1">1.1.1.37</ecNumber>
    </recommendedName>
</protein>
<evidence type="ECO:0000259" key="7">
    <source>
        <dbReference type="Pfam" id="PF02866"/>
    </source>
</evidence>
<dbReference type="Pfam" id="PF00056">
    <property type="entry name" value="Ldh_1_N"/>
    <property type="match status" value="1"/>
</dbReference>
<dbReference type="SUPFAM" id="SSF56327">
    <property type="entry name" value="LDH C-terminal domain-like"/>
    <property type="match status" value="1"/>
</dbReference>
<evidence type="ECO:0000256" key="3">
    <source>
        <dbReference type="ARBA" id="ARBA00022532"/>
    </source>
</evidence>
<evidence type="ECO:0000313" key="11">
    <source>
        <dbReference type="Proteomes" id="UP001549921"/>
    </source>
</evidence>
<dbReference type="Proteomes" id="UP001549920">
    <property type="component" value="Unassembled WGS sequence"/>
</dbReference>
<gene>
    <name evidence="9" type="ORF">ABMA27_016712</name>
    <name evidence="8" type="ORF">ABMA28_016975</name>
</gene>
<dbReference type="AlphaFoldDB" id="A0ABD0T6Z4"/>
<reference evidence="10 11" key="1">
    <citation type="submission" date="2024-06" db="EMBL/GenBank/DDBJ databases">
        <title>A chromosome-level genome assembly of beet webworm, Loxostege sticticalis.</title>
        <authorList>
            <person name="Zhang Y."/>
        </authorList>
    </citation>
    <scope>NUCLEOTIDE SEQUENCE [LARGE SCALE GENOMIC DNA]</scope>
    <source>
        <strain evidence="9">AQ026</strain>
        <strain evidence="8">AQ028</strain>
        <tissue evidence="8">Male pupae</tissue>
        <tissue evidence="9">Whole body</tissue>
    </source>
</reference>
<dbReference type="GO" id="GO:0030060">
    <property type="term" value="F:L-malate dehydrogenase (NAD+) activity"/>
    <property type="evidence" value="ECO:0007669"/>
    <property type="project" value="UniProtKB-EC"/>
</dbReference>